<evidence type="ECO:0000313" key="1">
    <source>
        <dbReference type="EMBL" id="MBX65553.1"/>
    </source>
</evidence>
<organism evidence="1">
    <name type="scientific">Rhizophora mucronata</name>
    <name type="common">Asiatic mangrove</name>
    <dbReference type="NCBI Taxonomy" id="61149"/>
    <lineage>
        <taxon>Eukaryota</taxon>
        <taxon>Viridiplantae</taxon>
        <taxon>Streptophyta</taxon>
        <taxon>Embryophyta</taxon>
        <taxon>Tracheophyta</taxon>
        <taxon>Spermatophyta</taxon>
        <taxon>Magnoliopsida</taxon>
        <taxon>eudicotyledons</taxon>
        <taxon>Gunneridae</taxon>
        <taxon>Pentapetalae</taxon>
        <taxon>rosids</taxon>
        <taxon>fabids</taxon>
        <taxon>Malpighiales</taxon>
        <taxon>Rhizophoraceae</taxon>
        <taxon>Rhizophora</taxon>
    </lineage>
</organism>
<name>A0A2P2QEW6_RHIMU</name>
<dbReference type="AlphaFoldDB" id="A0A2P2QEW6"/>
<sequence length="38" mass="4412">MMKSEKTLFSKNMHKPTIQLIIKSSRGLQLPKQTARIQ</sequence>
<accession>A0A2P2QEW6</accession>
<proteinExistence type="predicted"/>
<dbReference type="EMBL" id="GGEC01085069">
    <property type="protein sequence ID" value="MBX65553.1"/>
    <property type="molecule type" value="Transcribed_RNA"/>
</dbReference>
<reference evidence="1" key="1">
    <citation type="submission" date="2018-02" db="EMBL/GenBank/DDBJ databases">
        <title>Rhizophora mucronata_Transcriptome.</title>
        <authorList>
            <person name="Meera S.P."/>
            <person name="Sreeshan A."/>
            <person name="Augustine A."/>
        </authorList>
    </citation>
    <scope>NUCLEOTIDE SEQUENCE</scope>
    <source>
        <tissue evidence="1">Leaf</tissue>
    </source>
</reference>
<protein>
    <submittedName>
        <fullName evidence="1">Uncharacterized protein</fullName>
    </submittedName>
</protein>